<dbReference type="AlphaFoldDB" id="A0A8H4BAV7"/>
<evidence type="ECO:0000256" key="2">
    <source>
        <dbReference type="SAM" id="MobiDB-lite"/>
    </source>
</evidence>
<feature type="non-terminal residue" evidence="3">
    <location>
        <position position="1"/>
    </location>
</feature>
<evidence type="ECO:0000256" key="1">
    <source>
        <dbReference type="SAM" id="Coils"/>
    </source>
</evidence>
<sequence>TVKMYTTRCMLLADVYSTLSLIQANTEDIDSAIDSATASLQLLNKCIQIVQKSQEKEQQQQKTELQDPFNSPPPEQQEARKAVFREAQWTMAQKISSSLHTLVQLLVKKGSPNEAKYFVKQAPLLAEKVNSSAMLFDAHLQASAFYLKCGDREKSQDEMEIAVRYKEPVGGLDQVRYKVALANLAVANELFDIAVQSYDEANEQLAQLSDKQEIAALERLIDSNEERNSSNSSSRDKVTFADEADGKQPNCVVFFSPMTDARTIDADTYECYPLQQCVIANEIYKGKIPWHDKIHLVLTRLM</sequence>
<organism evidence="3 4">
    <name type="scientific">Mucor circinelloides f. lusitanicus</name>
    <name type="common">Mucor racemosus var. lusitanicus</name>
    <dbReference type="NCBI Taxonomy" id="29924"/>
    <lineage>
        <taxon>Eukaryota</taxon>
        <taxon>Fungi</taxon>
        <taxon>Fungi incertae sedis</taxon>
        <taxon>Mucoromycota</taxon>
        <taxon>Mucoromycotina</taxon>
        <taxon>Mucoromycetes</taxon>
        <taxon>Mucorales</taxon>
        <taxon>Mucorineae</taxon>
        <taxon>Mucoraceae</taxon>
        <taxon>Mucor</taxon>
    </lineage>
</organism>
<name>A0A8H4BAV7_MUCCL</name>
<feature type="coiled-coil region" evidence="1">
    <location>
        <begin position="191"/>
        <end position="218"/>
    </location>
</feature>
<feature type="region of interest" description="Disordered" evidence="2">
    <location>
        <begin position="57"/>
        <end position="78"/>
    </location>
</feature>
<keyword evidence="1" id="KW-0175">Coiled coil</keyword>
<comment type="caution">
    <text evidence="3">The sequence shown here is derived from an EMBL/GenBank/DDBJ whole genome shotgun (WGS) entry which is preliminary data.</text>
</comment>
<reference evidence="3 4" key="1">
    <citation type="submission" date="2019-09" db="EMBL/GenBank/DDBJ databases">
        <authorList>
            <consortium name="DOE Joint Genome Institute"/>
            <person name="Mondo S.J."/>
            <person name="Navarro-Mendoza M.I."/>
            <person name="Perez-Arques C."/>
            <person name="Panchal S."/>
            <person name="Nicolas F.E."/>
            <person name="Ganguly P."/>
            <person name="Pangilinan J."/>
            <person name="Grigoriev I."/>
            <person name="Heitman J."/>
            <person name="Sanya K."/>
            <person name="Garre V."/>
        </authorList>
    </citation>
    <scope>NUCLEOTIDE SEQUENCE [LARGE SCALE GENOMIC DNA]</scope>
    <source>
        <strain evidence="3 4">MU402</strain>
    </source>
</reference>
<accession>A0A8H4BAV7</accession>
<dbReference type="InterPro" id="IPR011990">
    <property type="entry name" value="TPR-like_helical_dom_sf"/>
</dbReference>
<dbReference type="Proteomes" id="UP000469890">
    <property type="component" value="Unassembled WGS sequence"/>
</dbReference>
<gene>
    <name evidence="3" type="ORF">FB192DRAFT_1290156</name>
</gene>
<protein>
    <submittedName>
        <fullName evidence="3">Uncharacterized protein</fullName>
    </submittedName>
</protein>
<dbReference type="EMBL" id="JAAECE010000008">
    <property type="protein sequence ID" value="KAF1798298.1"/>
    <property type="molecule type" value="Genomic_DNA"/>
</dbReference>
<evidence type="ECO:0000313" key="3">
    <source>
        <dbReference type="EMBL" id="KAF1798298.1"/>
    </source>
</evidence>
<proteinExistence type="predicted"/>
<dbReference type="SUPFAM" id="SSF48452">
    <property type="entry name" value="TPR-like"/>
    <property type="match status" value="1"/>
</dbReference>
<evidence type="ECO:0000313" key="4">
    <source>
        <dbReference type="Proteomes" id="UP000469890"/>
    </source>
</evidence>